<proteinExistence type="predicted"/>
<organism evidence="2 3">
    <name type="scientific">Gossypium trilobum</name>
    <dbReference type="NCBI Taxonomy" id="34281"/>
    <lineage>
        <taxon>Eukaryota</taxon>
        <taxon>Viridiplantae</taxon>
        <taxon>Streptophyta</taxon>
        <taxon>Embryophyta</taxon>
        <taxon>Tracheophyta</taxon>
        <taxon>Spermatophyta</taxon>
        <taxon>Magnoliopsida</taxon>
        <taxon>eudicotyledons</taxon>
        <taxon>Gunneridae</taxon>
        <taxon>Pentapetalae</taxon>
        <taxon>rosids</taxon>
        <taxon>malvids</taxon>
        <taxon>Malvales</taxon>
        <taxon>Malvaceae</taxon>
        <taxon>Malvoideae</taxon>
        <taxon>Gossypium</taxon>
    </lineage>
</organism>
<dbReference type="GO" id="GO:0004568">
    <property type="term" value="F:chitinase activity"/>
    <property type="evidence" value="ECO:0007669"/>
    <property type="project" value="InterPro"/>
</dbReference>
<reference evidence="2 3" key="1">
    <citation type="journal article" date="2019" name="Genome Biol. Evol.">
        <title>Insights into the evolution of the New World diploid cottons (Gossypium, subgenus Houzingenia) based on genome sequencing.</title>
        <authorList>
            <person name="Grover C.E."/>
            <person name="Arick M.A. 2nd"/>
            <person name="Thrash A."/>
            <person name="Conover J.L."/>
            <person name="Sanders W.S."/>
            <person name="Peterson D.G."/>
            <person name="Frelichowski J.E."/>
            <person name="Scheffler J.A."/>
            <person name="Scheffler B.E."/>
            <person name="Wendel J.F."/>
        </authorList>
    </citation>
    <scope>NUCLEOTIDE SEQUENCE [LARGE SCALE GENOMIC DNA]</scope>
    <source>
        <strain evidence="2">8</strain>
        <tissue evidence="2">Leaf</tissue>
    </source>
</reference>
<evidence type="ECO:0000313" key="2">
    <source>
        <dbReference type="EMBL" id="MBA0760262.1"/>
    </source>
</evidence>
<evidence type="ECO:0000313" key="3">
    <source>
        <dbReference type="Proteomes" id="UP000593568"/>
    </source>
</evidence>
<gene>
    <name evidence="2" type="ORF">Gotri_023020</name>
</gene>
<dbReference type="InterPro" id="IPR000726">
    <property type="entry name" value="Glyco_hydro_19_cat"/>
</dbReference>
<dbReference type="GO" id="GO:0050832">
    <property type="term" value="P:defense response to fungus"/>
    <property type="evidence" value="ECO:0007669"/>
    <property type="project" value="TreeGrafter"/>
</dbReference>
<dbReference type="GO" id="GO:0006032">
    <property type="term" value="P:chitin catabolic process"/>
    <property type="evidence" value="ECO:0007669"/>
    <property type="project" value="InterPro"/>
</dbReference>
<dbReference type="PANTHER" id="PTHR22595">
    <property type="entry name" value="CHITINASE-RELATED"/>
    <property type="match status" value="1"/>
</dbReference>
<dbReference type="PROSITE" id="PS00773">
    <property type="entry name" value="CHITINASE_19_1"/>
    <property type="match status" value="1"/>
</dbReference>
<dbReference type="GO" id="GO:0016998">
    <property type="term" value="P:cell wall macromolecule catabolic process"/>
    <property type="evidence" value="ECO:0007669"/>
    <property type="project" value="InterPro"/>
</dbReference>
<dbReference type="Gene3D" id="1.10.530.10">
    <property type="match status" value="1"/>
</dbReference>
<name>A0A7J9DHN8_9ROSI</name>
<dbReference type="Pfam" id="PF00182">
    <property type="entry name" value="Glyco_hydro_19"/>
    <property type="match status" value="1"/>
</dbReference>
<dbReference type="PANTHER" id="PTHR22595:SF200">
    <property type="entry name" value="ENDOCHITINASE 1"/>
    <property type="match status" value="1"/>
</dbReference>
<dbReference type="InterPro" id="IPR023346">
    <property type="entry name" value="Lysozyme-like_dom_sf"/>
</dbReference>
<dbReference type="AlphaFoldDB" id="A0A7J9DHN8"/>
<sequence>MLRNQRVELRLVVRQLVVKATAVRSAEQCGRQAGGALCPRVQRGPAPGPGRLTNLISRETFDWMLLHGNDRACLASGFYTYDAFIAAASSFPAFATTGDQATHKREIAAFLAQTAHETTGGRGWAALDGPYAWGYCYNKELNVE</sequence>
<dbReference type="EMBL" id="JABEZW010000002">
    <property type="protein sequence ID" value="MBA0760262.1"/>
    <property type="molecule type" value="Genomic_DNA"/>
</dbReference>
<keyword evidence="3" id="KW-1185">Reference proteome</keyword>
<evidence type="ECO:0000259" key="1">
    <source>
        <dbReference type="PROSITE" id="PS00773"/>
    </source>
</evidence>
<protein>
    <recommendedName>
        <fullName evidence="1">Glycoside hydrolase family 19 catalytic domain-containing protein</fullName>
    </recommendedName>
</protein>
<dbReference type="CDD" id="cd00325">
    <property type="entry name" value="chitinase_GH19"/>
    <property type="match status" value="1"/>
</dbReference>
<dbReference type="SUPFAM" id="SSF53955">
    <property type="entry name" value="Lysozyme-like"/>
    <property type="match status" value="1"/>
</dbReference>
<comment type="caution">
    <text evidence="2">The sequence shown here is derived from an EMBL/GenBank/DDBJ whole genome shotgun (WGS) entry which is preliminary data.</text>
</comment>
<accession>A0A7J9DHN8</accession>
<feature type="domain" description="Glycoside hydrolase family 19 catalytic" evidence="1">
    <location>
        <begin position="73"/>
        <end position="95"/>
    </location>
</feature>
<dbReference type="Proteomes" id="UP000593568">
    <property type="component" value="Unassembled WGS sequence"/>
</dbReference>